<dbReference type="PATRIC" id="fig|1653479.3.peg.2148"/>
<dbReference type="AlphaFoldDB" id="A0A143QKV5"/>
<gene>
    <name evidence="1" type="ORF">A3Q41_02126</name>
</gene>
<reference evidence="1 2" key="1">
    <citation type="journal article" date="2016" name="Genome Announc.">
        <title>Complete Genome and Plasmid Sequences for Rhodococcus fascians D188 and Draft Sequences for Rhodococcus Isolates PBTS 1 and PBTS 2.</title>
        <authorList>
            <person name="Stamler R.A."/>
            <person name="Vereecke D."/>
            <person name="Zhang Y."/>
            <person name="Schilkey F."/>
            <person name="Devitt N."/>
            <person name="Randall J.J."/>
        </authorList>
    </citation>
    <scope>NUCLEOTIDE SEQUENCE [LARGE SCALE GENOMIC DNA]</scope>
    <source>
        <strain evidence="1 2">PBTS2</strain>
    </source>
</reference>
<evidence type="ECO:0000313" key="1">
    <source>
        <dbReference type="EMBL" id="AMY23428.1"/>
    </source>
</evidence>
<reference evidence="2" key="2">
    <citation type="submission" date="2016-04" db="EMBL/GenBank/DDBJ databases">
        <title>Complete Genome and Plasmid Sequences for Rhodococcus fascians D188 and Draft Sequences for Rhodococcus spp. Isolates PBTS 1 and PBTS 2.</title>
        <authorList>
            <person name="Stamer R."/>
            <person name="Vereecke D."/>
            <person name="Zhang Y."/>
            <person name="Schilkey F."/>
            <person name="Devitt N."/>
            <person name="Randall J."/>
        </authorList>
    </citation>
    <scope>NUCLEOTIDE SEQUENCE [LARGE SCALE GENOMIC DNA]</scope>
    <source>
        <strain evidence="2">PBTS2</strain>
    </source>
</reference>
<name>A0A143QKV5_RHOFA</name>
<dbReference type="EMBL" id="CP015220">
    <property type="protein sequence ID" value="AMY23428.1"/>
    <property type="molecule type" value="Genomic_DNA"/>
</dbReference>
<evidence type="ECO:0008006" key="3">
    <source>
        <dbReference type="Google" id="ProtNLM"/>
    </source>
</evidence>
<organism evidence="1 2">
    <name type="scientific">Rhodococcoides fascians</name>
    <name type="common">Rhodococcus fascians</name>
    <dbReference type="NCBI Taxonomy" id="1828"/>
    <lineage>
        <taxon>Bacteria</taxon>
        <taxon>Bacillati</taxon>
        <taxon>Actinomycetota</taxon>
        <taxon>Actinomycetes</taxon>
        <taxon>Mycobacteriales</taxon>
        <taxon>Nocardiaceae</taxon>
        <taxon>Rhodococcoides</taxon>
    </lineage>
</organism>
<protein>
    <recommendedName>
        <fullName evidence="3">Glycosyl transferase family 1 domain-containing protein</fullName>
    </recommendedName>
</protein>
<accession>A0A143QKV5</accession>
<proteinExistence type="predicted"/>
<dbReference type="Gene3D" id="3.40.50.2000">
    <property type="entry name" value="Glycogen Phosphorylase B"/>
    <property type="match status" value="1"/>
</dbReference>
<sequence length="330" mass="36641">MINAIAWSVAPGSGALNRPRRFVEELVKLGVISTTPSLYHHGRSASTGESTNVGKLYPTLATEDLDCYAVLSPVLQVGKKEPRWIDYYDDWSLAPDINPIARVLARTSYSRIGRGTSDSTTVTVNTAYMAMKLQLPLNSVVPNGVDKSLANVMQEGDDRTRVIVLGKLFSGRTDEALIREIAELAWIDEVLLCGIGEDKKMASLTRQLKQSLGAKVRAIPWVQPDQIGKLIGEKTFALIPHKVNDYTLSQDLMKAYLLSALGVPIVCPQLLWPRNIDREYAFLLNAGVDLQNNLAQWNHRPRPPESWRQDFVDSNSWASRAESIAERISA</sequence>
<evidence type="ECO:0000313" key="2">
    <source>
        <dbReference type="Proteomes" id="UP000076038"/>
    </source>
</evidence>
<dbReference type="Proteomes" id="UP000076038">
    <property type="component" value="Chromosome"/>
</dbReference>
<keyword evidence="2" id="KW-1185">Reference proteome</keyword>
<dbReference type="KEGG" id="rhs:A3Q41_02126"/>